<dbReference type="AlphaFoldDB" id="A0A078KVP6"/>
<keyword evidence="2" id="KW-1185">Reference proteome</keyword>
<dbReference type="eggNOG" id="ENOG5030YJ4">
    <property type="taxonomic scope" value="Bacteria"/>
</dbReference>
<dbReference type="EMBL" id="CCSB01000003">
    <property type="protein sequence ID" value="CDZ78495.1"/>
    <property type="molecule type" value="Genomic_DNA"/>
</dbReference>
<protein>
    <submittedName>
        <fullName evidence="1">Uncharacterized protein</fullName>
    </submittedName>
</protein>
<dbReference type="RefSeq" id="WP_044011634.1">
    <property type="nucleotide sequence ID" value="NZ_CCVW01000003.1"/>
</dbReference>
<name>A0A078KVP6_9GAMM</name>
<dbReference type="OrthoDB" id="5653108at2"/>
<dbReference type="Proteomes" id="UP000044071">
    <property type="component" value="Unassembled WGS sequence"/>
</dbReference>
<proteinExistence type="predicted"/>
<evidence type="ECO:0000313" key="2">
    <source>
        <dbReference type="Proteomes" id="UP000044071"/>
    </source>
</evidence>
<sequence length="246" mass="27779">MMPKLIIIRGYYDLIKIIKKSRTEKDQINTNELIDYLNRTYRHAIRKILFDSPASFAGESPIYELCMETIFNCNDISRVTVKWLEAQINSDKDLKALKSLKPDDPNIKKLQLVMVVTEVHQEHLARLAELVAVVNSTLALDDILNKEHTQGFFIWSAKKDMGWNEAIEALRGALNNNSVDLLSHIAIFRQGILGDDIRAFVRQGLANYLLDGQKVSTVSAFITALDKQVNSLALVSDLGHENTLIA</sequence>
<dbReference type="STRING" id="1034943.BN59_02805"/>
<organism evidence="1 2">
    <name type="scientific">Legionella massiliensis</name>
    <dbReference type="NCBI Taxonomy" id="1034943"/>
    <lineage>
        <taxon>Bacteria</taxon>
        <taxon>Pseudomonadati</taxon>
        <taxon>Pseudomonadota</taxon>
        <taxon>Gammaproteobacteria</taxon>
        <taxon>Legionellales</taxon>
        <taxon>Legionellaceae</taxon>
        <taxon>Legionella</taxon>
    </lineage>
</organism>
<gene>
    <name evidence="1" type="ORF">BN59_02805</name>
</gene>
<accession>A0A078KVP6</accession>
<reference evidence="1 2" key="1">
    <citation type="submission" date="2014-06" db="EMBL/GenBank/DDBJ databases">
        <authorList>
            <person name="Urmite Genomes Urmite Genomes"/>
        </authorList>
    </citation>
    <scope>NUCLEOTIDE SEQUENCE [LARGE SCALE GENOMIC DNA]</scope>
</reference>
<evidence type="ECO:0000313" key="1">
    <source>
        <dbReference type="EMBL" id="CDZ78495.1"/>
    </source>
</evidence>